<dbReference type="SUPFAM" id="SSF52047">
    <property type="entry name" value="RNI-like"/>
    <property type="match status" value="1"/>
</dbReference>
<dbReference type="EMBL" id="CAFZ01000240">
    <property type="protein sequence ID" value="CCA73627.1"/>
    <property type="molecule type" value="Genomic_DNA"/>
</dbReference>
<dbReference type="OrthoDB" id="2595178at2759"/>
<dbReference type="InParanoid" id="G4TQN8"/>
<evidence type="ECO:0000313" key="1">
    <source>
        <dbReference type="EMBL" id="CCA73627.1"/>
    </source>
</evidence>
<dbReference type="eggNOG" id="ENOG502SJ68">
    <property type="taxonomic scope" value="Eukaryota"/>
</dbReference>
<evidence type="ECO:0000313" key="2">
    <source>
        <dbReference type="Proteomes" id="UP000007148"/>
    </source>
</evidence>
<dbReference type="AlphaFoldDB" id="G4TQN8"/>
<dbReference type="Gene3D" id="3.80.10.10">
    <property type="entry name" value="Ribonuclease Inhibitor"/>
    <property type="match status" value="1"/>
</dbReference>
<organism evidence="1 2">
    <name type="scientific">Serendipita indica (strain DSM 11827)</name>
    <name type="common">Root endophyte fungus</name>
    <name type="synonym">Piriformospora indica</name>
    <dbReference type="NCBI Taxonomy" id="1109443"/>
    <lineage>
        <taxon>Eukaryota</taxon>
        <taxon>Fungi</taxon>
        <taxon>Dikarya</taxon>
        <taxon>Basidiomycota</taxon>
        <taxon>Agaricomycotina</taxon>
        <taxon>Agaricomycetes</taxon>
        <taxon>Sebacinales</taxon>
        <taxon>Serendipitaceae</taxon>
        <taxon>Serendipita</taxon>
    </lineage>
</organism>
<keyword evidence="2" id="KW-1185">Reference proteome</keyword>
<dbReference type="InterPro" id="IPR032675">
    <property type="entry name" value="LRR_dom_sf"/>
</dbReference>
<comment type="caution">
    <text evidence="1">The sequence shown here is derived from an EMBL/GenBank/DDBJ whole genome shotgun (WGS) entry which is preliminary data.</text>
</comment>
<dbReference type="OMA" id="TPYDDIP"/>
<accession>G4TQN8</accession>
<reference evidence="1 2" key="1">
    <citation type="journal article" date="2011" name="PLoS Pathog.">
        <title>Endophytic Life Strategies Decoded by Genome and Transcriptome Analyses of the Mutualistic Root Symbiont Piriformospora indica.</title>
        <authorList>
            <person name="Zuccaro A."/>
            <person name="Lahrmann U."/>
            <person name="Guldener U."/>
            <person name="Langen G."/>
            <person name="Pfiffi S."/>
            <person name="Biedenkopf D."/>
            <person name="Wong P."/>
            <person name="Samans B."/>
            <person name="Grimm C."/>
            <person name="Basiewicz M."/>
            <person name="Murat C."/>
            <person name="Martin F."/>
            <person name="Kogel K.H."/>
        </authorList>
    </citation>
    <scope>NUCLEOTIDE SEQUENCE [LARGE SCALE GENOMIC DNA]</scope>
    <source>
        <strain evidence="1 2">DSM 11827</strain>
    </source>
</reference>
<dbReference type="STRING" id="1109443.G4TQN8"/>
<sequence length="430" mass="47816">MNSIFQGDPVLLRPRAATHPSVHLVLLPLLPTAPQRAPIPSELWGRILRNTISSRSDTKSQDEQSALLKLVLVCKAFKDVVLPLLYTKPYIPSFDKFVQFCDKLIDSDRKWDNLRRIRYSTPGRWVESLDLSHLSHLTGGQHLKFDKLVAQLFPILPFLRRLTLDHTAPLSRGAMHTLADSDAALSLTILRGVHIPSTQRASYLQTESLVQLLRSCVNLEQLELRGEGLDGDGDMHDPDAIYAPANFDLPNLTLLSVVHVPFSPIIQALARAELASLCAMTITLYADYAKTSDASKLLDAHATKLTTLTFSPCEAWPSTTTHTPEDILDMCPRLRYLSLAIIPNSLSRPTVPSPLAILCIPRPTIEFLNRIVEPLMPSLREVRIREVRYLSKAMGMGAAKAGSSAIILEWRRRLSRRGVIVLDAVGRSGP</sequence>
<dbReference type="HOGENOM" id="CLU_035065_0_0_1"/>
<protein>
    <recommendedName>
        <fullName evidence="3">F-box domain-containing protein</fullName>
    </recommendedName>
</protein>
<evidence type="ECO:0008006" key="3">
    <source>
        <dbReference type="Google" id="ProtNLM"/>
    </source>
</evidence>
<name>G4TQN8_SERID</name>
<gene>
    <name evidence="1" type="ORF">PIIN_07580</name>
</gene>
<dbReference type="Proteomes" id="UP000007148">
    <property type="component" value="Unassembled WGS sequence"/>
</dbReference>
<proteinExistence type="predicted"/>